<organism evidence="1">
    <name type="scientific">Zea mays</name>
    <name type="common">Maize</name>
    <dbReference type="NCBI Taxonomy" id="4577"/>
    <lineage>
        <taxon>Eukaryota</taxon>
        <taxon>Viridiplantae</taxon>
        <taxon>Streptophyta</taxon>
        <taxon>Embryophyta</taxon>
        <taxon>Tracheophyta</taxon>
        <taxon>Spermatophyta</taxon>
        <taxon>Magnoliopsida</taxon>
        <taxon>Liliopsida</taxon>
        <taxon>Poales</taxon>
        <taxon>Poaceae</taxon>
        <taxon>PACMAD clade</taxon>
        <taxon>Panicoideae</taxon>
        <taxon>Andropogonodae</taxon>
        <taxon>Andropogoneae</taxon>
        <taxon>Tripsacinae</taxon>
        <taxon>Zea</taxon>
    </lineage>
</organism>
<name>B6TUP5_MAIZE</name>
<accession>B6TUP5</accession>
<protein>
    <submittedName>
        <fullName evidence="1">Uncharacterized protein</fullName>
    </submittedName>
</protein>
<dbReference type="AlphaFoldDB" id="B6TUP5"/>
<dbReference type="EMBL" id="EU968710">
    <property type="protein sequence ID" value="ACG40828.1"/>
    <property type="molecule type" value="mRNA"/>
</dbReference>
<proteinExistence type="evidence at transcript level"/>
<sequence length="35" mass="4120">MKKALQLPDYLKPTELKMMLNTIKVFLPIVFVREA</sequence>
<reference evidence="1" key="1">
    <citation type="journal article" date="2009" name="Plant Mol. Biol.">
        <title>Insights into corn genes derived from large-scale cDNA sequencing.</title>
        <authorList>
            <person name="Alexandrov N.N."/>
            <person name="Brover V.V."/>
            <person name="Freidin S."/>
            <person name="Troukhan M.E."/>
            <person name="Tatarinova T.V."/>
            <person name="Zhang H."/>
            <person name="Swaller T.J."/>
            <person name="Lu Y.P."/>
            <person name="Bouck J."/>
            <person name="Flavell R.B."/>
            <person name="Feldmann K.A."/>
        </authorList>
    </citation>
    <scope>NUCLEOTIDE SEQUENCE</scope>
</reference>
<evidence type="ECO:0000313" key="1">
    <source>
        <dbReference type="EMBL" id="ACG40828.1"/>
    </source>
</evidence>